<dbReference type="GO" id="GO:0005634">
    <property type="term" value="C:nucleus"/>
    <property type="evidence" value="ECO:0007669"/>
    <property type="project" value="UniProtKB-UniRule"/>
</dbReference>
<feature type="DNA-binding region" description="HMG box" evidence="3">
    <location>
        <begin position="49"/>
        <end position="116"/>
    </location>
</feature>
<reference evidence="5" key="1">
    <citation type="submission" date="2021-06" db="EMBL/GenBank/DDBJ databases">
        <authorList>
            <person name="Kallberg Y."/>
            <person name="Tangrot J."/>
            <person name="Rosling A."/>
        </authorList>
    </citation>
    <scope>NUCLEOTIDE SEQUENCE</scope>
    <source>
        <strain evidence="5">FL130A</strain>
    </source>
</reference>
<accession>A0A9N9HTM5</accession>
<evidence type="ECO:0000259" key="4">
    <source>
        <dbReference type="PROSITE" id="PS50118"/>
    </source>
</evidence>
<name>A0A9N9HTM5_9GLOM</name>
<keyword evidence="6" id="KW-1185">Reference proteome</keyword>
<evidence type="ECO:0000313" key="6">
    <source>
        <dbReference type="Proteomes" id="UP000789508"/>
    </source>
</evidence>
<protein>
    <submittedName>
        <fullName evidence="5">7402_t:CDS:1</fullName>
    </submittedName>
</protein>
<keyword evidence="2 3" id="KW-0539">Nucleus</keyword>
<dbReference type="SUPFAM" id="SSF47095">
    <property type="entry name" value="HMG-box"/>
    <property type="match status" value="1"/>
</dbReference>
<dbReference type="InterPro" id="IPR051356">
    <property type="entry name" value="SOX/SOX-like_TF"/>
</dbReference>
<dbReference type="PROSITE" id="PS50118">
    <property type="entry name" value="HMG_BOX_2"/>
    <property type="match status" value="1"/>
</dbReference>
<dbReference type="InterPro" id="IPR009071">
    <property type="entry name" value="HMG_box_dom"/>
</dbReference>
<dbReference type="GO" id="GO:0000978">
    <property type="term" value="F:RNA polymerase II cis-regulatory region sequence-specific DNA binding"/>
    <property type="evidence" value="ECO:0007669"/>
    <property type="project" value="TreeGrafter"/>
</dbReference>
<organism evidence="5 6">
    <name type="scientific">Ambispora leptoticha</name>
    <dbReference type="NCBI Taxonomy" id="144679"/>
    <lineage>
        <taxon>Eukaryota</taxon>
        <taxon>Fungi</taxon>
        <taxon>Fungi incertae sedis</taxon>
        <taxon>Mucoromycota</taxon>
        <taxon>Glomeromycotina</taxon>
        <taxon>Glomeromycetes</taxon>
        <taxon>Archaeosporales</taxon>
        <taxon>Ambisporaceae</taxon>
        <taxon>Ambispora</taxon>
    </lineage>
</organism>
<dbReference type="InterPro" id="IPR036910">
    <property type="entry name" value="HMG_box_dom_sf"/>
</dbReference>
<dbReference type="PANTHER" id="PTHR45789:SF2">
    <property type="entry name" value="FI18025P1"/>
    <property type="match status" value="1"/>
</dbReference>
<dbReference type="AlphaFoldDB" id="A0A9N9HTM5"/>
<gene>
    <name evidence="5" type="ORF">ALEPTO_LOCUS11692</name>
</gene>
<proteinExistence type="predicted"/>
<keyword evidence="1 3" id="KW-0238">DNA-binding</keyword>
<dbReference type="OrthoDB" id="6247875at2759"/>
<dbReference type="SMART" id="SM00398">
    <property type="entry name" value="HMG"/>
    <property type="match status" value="1"/>
</dbReference>
<dbReference type="EMBL" id="CAJVPS010020502">
    <property type="protein sequence ID" value="CAG8704516.1"/>
    <property type="molecule type" value="Genomic_DNA"/>
</dbReference>
<evidence type="ECO:0000256" key="1">
    <source>
        <dbReference type="ARBA" id="ARBA00023125"/>
    </source>
</evidence>
<evidence type="ECO:0000313" key="5">
    <source>
        <dbReference type="EMBL" id="CAG8704516.1"/>
    </source>
</evidence>
<dbReference type="GO" id="GO:0000981">
    <property type="term" value="F:DNA-binding transcription factor activity, RNA polymerase II-specific"/>
    <property type="evidence" value="ECO:0007669"/>
    <property type="project" value="TreeGrafter"/>
</dbReference>
<dbReference type="Gene3D" id="1.10.30.10">
    <property type="entry name" value="High mobility group box domain"/>
    <property type="match status" value="1"/>
</dbReference>
<feature type="domain" description="HMG box" evidence="4">
    <location>
        <begin position="49"/>
        <end position="116"/>
    </location>
</feature>
<sequence length="150" mass="17405">MISPATISTDKVNELIQKVNKNNVFPPQLNNPEELVAEPRMTATGNIRPPRPQNAFFLFRKNVLAEARRLNVQNMRIICKVASILWQQATNDEKQMYKDLASKVSALHRQRYPEFRYTENHQQIRFHNHLLCNVHPSPDLDNSSDVNSLE</sequence>
<dbReference type="Pfam" id="PF00505">
    <property type="entry name" value="HMG_box"/>
    <property type="match status" value="1"/>
</dbReference>
<dbReference type="PANTHER" id="PTHR45789">
    <property type="entry name" value="FI18025P1"/>
    <property type="match status" value="1"/>
</dbReference>
<feature type="non-terminal residue" evidence="5">
    <location>
        <position position="150"/>
    </location>
</feature>
<comment type="caution">
    <text evidence="5">The sequence shown here is derived from an EMBL/GenBank/DDBJ whole genome shotgun (WGS) entry which is preliminary data.</text>
</comment>
<evidence type="ECO:0000256" key="2">
    <source>
        <dbReference type="ARBA" id="ARBA00023242"/>
    </source>
</evidence>
<evidence type="ECO:0000256" key="3">
    <source>
        <dbReference type="PROSITE-ProRule" id="PRU00267"/>
    </source>
</evidence>
<dbReference type="Proteomes" id="UP000789508">
    <property type="component" value="Unassembled WGS sequence"/>
</dbReference>